<dbReference type="AlphaFoldDB" id="A0A183TWG2"/>
<dbReference type="InterPro" id="IPR008042">
    <property type="entry name" value="Retrotrans_Pao"/>
</dbReference>
<organism evidence="3 4">
    <name type="scientific">Toxocara canis</name>
    <name type="common">Canine roundworm</name>
    <dbReference type="NCBI Taxonomy" id="6265"/>
    <lineage>
        <taxon>Eukaryota</taxon>
        <taxon>Metazoa</taxon>
        <taxon>Ecdysozoa</taxon>
        <taxon>Nematoda</taxon>
        <taxon>Chromadorea</taxon>
        <taxon>Rhabditida</taxon>
        <taxon>Spirurina</taxon>
        <taxon>Ascaridomorpha</taxon>
        <taxon>Ascaridoidea</taxon>
        <taxon>Toxocaridae</taxon>
        <taxon>Toxocara</taxon>
    </lineage>
</organism>
<sequence>MTTEAGKGSTSTYETVTTEAETGWTSTSETVPTEAFTQSTSTSGTATTKAVTESMSTSETITTEAGTGSTSASQTLTTKAGAGSTSTSETMTSEPGTKSSSTSETATSEGDTEPTRSRVDPIRGITIPRLELMAALIGSRLLLFLREQLERTRPMFLWSDSQASLHWIATATTMNRFVDNPLVRIRRSPAQFRYVESDNNPTD</sequence>
<dbReference type="PANTHER" id="PTHR47331">
    <property type="entry name" value="PHD-TYPE DOMAIN-CONTAINING PROTEIN"/>
    <property type="match status" value="1"/>
</dbReference>
<keyword evidence="3" id="KW-1185">Reference proteome</keyword>
<gene>
    <name evidence="2" type="ORF">TCNE_LOCUS582</name>
</gene>
<evidence type="ECO:0000313" key="3">
    <source>
        <dbReference type="Proteomes" id="UP000050794"/>
    </source>
</evidence>
<evidence type="ECO:0000313" key="2">
    <source>
        <dbReference type="EMBL" id="VDM24485.1"/>
    </source>
</evidence>
<dbReference type="Proteomes" id="UP000050794">
    <property type="component" value="Unassembled WGS sequence"/>
</dbReference>
<feature type="compositionally biased region" description="Polar residues" evidence="1">
    <location>
        <begin position="1"/>
        <end position="31"/>
    </location>
</feature>
<dbReference type="EMBL" id="UYWY01000285">
    <property type="protein sequence ID" value="VDM24485.1"/>
    <property type="molecule type" value="Genomic_DNA"/>
</dbReference>
<feature type="region of interest" description="Disordered" evidence="1">
    <location>
        <begin position="1"/>
        <end position="120"/>
    </location>
</feature>
<reference evidence="4" key="1">
    <citation type="submission" date="2016-06" db="UniProtKB">
        <authorList>
            <consortium name="WormBaseParasite"/>
        </authorList>
    </citation>
    <scope>IDENTIFICATION</scope>
</reference>
<protein>
    <submittedName>
        <fullName evidence="2 4">Uncharacterized protein</fullName>
    </submittedName>
</protein>
<dbReference type="Pfam" id="PF05380">
    <property type="entry name" value="Peptidase_A17"/>
    <property type="match status" value="1"/>
</dbReference>
<reference evidence="2 3" key="2">
    <citation type="submission" date="2018-11" db="EMBL/GenBank/DDBJ databases">
        <authorList>
            <consortium name="Pathogen Informatics"/>
        </authorList>
    </citation>
    <scope>NUCLEOTIDE SEQUENCE [LARGE SCALE GENOMIC DNA]</scope>
</reference>
<evidence type="ECO:0000313" key="4">
    <source>
        <dbReference type="WBParaSite" id="TCNE_0000058101-mRNA-1"/>
    </source>
</evidence>
<feature type="compositionally biased region" description="Low complexity" evidence="1">
    <location>
        <begin position="35"/>
        <end position="109"/>
    </location>
</feature>
<accession>A0A183TWG2</accession>
<proteinExistence type="predicted"/>
<evidence type="ECO:0000256" key="1">
    <source>
        <dbReference type="SAM" id="MobiDB-lite"/>
    </source>
</evidence>
<name>A0A183TWG2_TOXCA</name>
<dbReference type="WBParaSite" id="TCNE_0000058101-mRNA-1">
    <property type="protein sequence ID" value="TCNE_0000058101-mRNA-1"/>
    <property type="gene ID" value="TCNE_0000058101"/>
</dbReference>